<gene>
    <name evidence="2" type="ORF">FOA43_002482</name>
</gene>
<dbReference type="KEGG" id="bnn:FOA43_002482"/>
<evidence type="ECO:0000256" key="1">
    <source>
        <dbReference type="SAM" id="SignalP"/>
    </source>
</evidence>
<dbReference type="EMBL" id="CP064813">
    <property type="protein sequence ID" value="QPG75138.1"/>
    <property type="molecule type" value="Genomic_DNA"/>
</dbReference>
<proteinExistence type="predicted"/>
<accession>A0A875S2F8</accession>
<reference evidence="2" key="1">
    <citation type="submission" date="2020-10" db="EMBL/GenBank/DDBJ databases">
        <authorList>
            <person name="Roach M.J.R."/>
        </authorList>
    </citation>
    <scope>NUCLEOTIDE SEQUENCE</scope>
    <source>
        <strain evidence="2">CBS 1945</strain>
    </source>
</reference>
<dbReference type="AlphaFoldDB" id="A0A875S2F8"/>
<keyword evidence="1" id="KW-0732">Signal</keyword>
<dbReference type="RefSeq" id="XP_038778703.1">
    <property type="nucleotide sequence ID" value="XM_038922775.1"/>
</dbReference>
<evidence type="ECO:0000313" key="3">
    <source>
        <dbReference type="Proteomes" id="UP000662931"/>
    </source>
</evidence>
<dbReference type="Proteomes" id="UP000662931">
    <property type="component" value="Chromosome 2"/>
</dbReference>
<dbReference type="GeneID" id="62195883"/>
<organism evidence="2 3">
    <name type="scientific">Eeniella nana</name>
    <name type="common">Yeast</name>
    <name type="synonym">Brettanomyces nanus</name>
    <dbReference type="NCBI Taxonomy" id="13502"/>
    <lineage>
        <taxon>Eukaryota</taxon>
        <taxon>Fungi</taxon>
        <taxon>Dikarya</taxon>
        <taxon>Ascomycota</taxon>
        <taxon>Saccharomycotina</taxon>
        <taxon>Pichiomycetes</taxon>
        <taxon>Pichiales</taxon>
        <taxon>Pichiaceae</taxon>
        <taxon>Brettanomyces</taxon>
    </lineage>
</organism>
<keyword evidence="3" id="KW-1185">Reference proteome</keyword>
<evidence type="ECO:0000313" key="2">
    <source>
        <dbReference type="EMBL" id="QPG75138.1"/>
    </source>
</evidence>
<name>A0A875S2F8_EENNA</name>
<feature type="chain" id="PRO_5034223646" evidence="1">
    <location>
        <begin position="23"/>
        <end position="84"/>
    </location>
</feature>
<sequence length="84" mass="8389">MKFSSVLLATAAAAYNTTDVTATTVIETITSCEESGPCHTVTLTTTYCPENSTVISTFTGAAAAGHANVYVAGVAALAAGAMLL</sequence>
<feature type="signal peptide" evidence="1">
    <location>
        <begin position="1"/>
        <end position="22"/>
    </location>
</feature>
<protein>
    <submittedName>
        <fullName evidence="2">Uncharacterized protein</fullName>
    </submittedName>
</protein>